<sequence length="83" mass="9617">LRVLRLHPGGFDDPISCELHVTRLRRGLSYEAISYVWGDPKDTAAIQCEGRPMHITVNLRDALRRFRDRKDVRTLWADAICIN</sequence>
<dbReference type="InterPro" id="IPR052895">
    <property type="entry name" value="HetReg/Transcr_Mod"/>
</dbReference>
<reference evidence="4" key="2">
    <citation type="submission" date="2020-04" db="EMBL/GenBank/DDBJ databases">
        <authorList>
            <consortium name="NCBI Genome Project"/>
        </authorList>
    </citation>
    <scope>NUCLEOTIDE SEQUENCE</scope>
    <source>
        <strain evidence="4">CBS 304.34</strain>
    </source>
</reference>
<keyword evidence="3" id="KW-1185">Reference proteome</keyword>
<reference evidence="4" key="3">
    <citation type="submission" date="2025-04" db="UniProtKB">
        <authorList>
            <consortium name="RefSeq"/>
        </authorList>
    </citation>
    <scope>IDENTIFICATION</scope>
    <source>
        <strain evidence="4">CBS 304.34</strain>
    </source>
</reference>
<evidence type="ECO:0000313" key="2">
    <source>
        <dbReference type="EMBL" id="KAF2805728.1"/>
    </source>
</evidence>
<feature type="domain" description="Heterokaryon incompatibility" evidence="1">
    <location>
        <begin position="30"/>
        <end position="83"/>
    </location>
</feature>
<dbReference type="Proteomes" id="UP000504636">
    <property type="component" value="Unplaced"/>
</dbReference>
<evidence type="ECO:0000259" key="1">
    <source>
        <dbReference type="Pfam" id="PF06985"/>
    </source>
</evidence>
<dbReference type="AlphaFoldDB" id="A0A6A6YAY0"/>
<dbReference type="EMBL" id="MU003709">
    <property type="protein sequence ID" value="KAF2805728.1"/>
    <property type="molecule type" value="Genomic_DNA"/>
</dbReference>
<dbReference type="OrthoDB" id="3553147at2759"/>
<protein>
    <recommendedName>
        <fullName evidence="1">Heterokaryon incompatibility domain-containing protein</fullName>
    </recommendedName>
</protein>
<feature type="non-terminal residue" evidence="2">
    <location>
        <position position="83"/>
    </location>
</feature>
<dbReference type="GeneID" id="54455252"/>
<evidence type="ECO:0000313" key="3">
    <source>
        <dbReference type="Proteomes" id="UP000504636"/>
    </source>
</evidence>
<dbReference type="InterPro" id="IPR010730">
    <property type="entry name" value="HET"/>
</dbReference>
<name>A0A6A6YAY0_9PEZI</name>
<accession>A0A6A6YAY0</accession>
<dbReference type="PANTHER" id="PTHR24148:SF64">
    <property type="entry name" value="HETEROKARYON INCOMPATIBILITY DOMAIN-CONTAINING PROTEIN"/>
    <property type="match status" value="1"/>
</dbReference>
<proteinExistence type="predicted"/>
<organism evidence="2">
    <name type="scientific">Mytilinidion resinicola</name>
    <dbReference type="NCBI Taxonomy" id="574789"/>
    <lineage>
        <taxon>Eukaryota</taxon>
        <taxon>Fungi</taxon>
        <taxon>Dikarya</taxon>
        <taxon>Ascomycota</taxon>
        <taxon>Pezizomycotina</taxon>
        <taxon>Dothideomycetes</taxon>
        <taxon>Pleosporomycetidae</taxon>
        <taxon>Mytilinidiales</taxon>
        <taxon>Mytilinidiaceae</taxon>
        <taxon>Mytilinidion</taxon>
    </lineage>
</organism>
<reference evidence="2 4" key="1">
    <citation type="journal article" date="2020" name="Stud. Mycol.">
        <title>101 Dothideomycetes genomes: a test case for predicting lifestyles and emergence of pathogens.</title>
        <authorList>
            <person name="Haridas S."/>
            <person name="Albert R."/>
            <person name="Binder M."/>
            <person name="Bloem J."/>
            <person name="Labutti K."/>
            <person name="Salamov A."/>
            <person name="Andreopoulos B."/>
            <person name="Baker S."/>
            <person name="Barry K."/>
            <person name="Bills G."/>
            <person name="Bluhm B."/>
            <person name="Cannon C."/>
            <person name="Castanera R."/>
            <person name="Culley D."/>
            <person name="Daum C."/>
            <person name="Ezra D."/>
            <person name="Gonzalez J."/>
            <person name="Henrissat B."/>
            <person name="Kuo A."/>
            <person name="Liang C."/>
            <person name="Lipzen A."/>
            <person name="Lutzoni F."/>
            <person name="Magnuson J."/>
            <person name="Mondo S."/>
            <person name="Nolan M."/>
            <person name="Ohm R."/>
            <person name="Pangilinan J."/>
            <person name="Park H.-J."/>
            <person name="Ramirez L."/>
            <person name="Alfaro M."/>
            <person name="Sun H."/>
            <person name="Tritt A."/>
            <person name="Yoshinaga Y."/>
            <person name="Zwiers L.-H."/>
            <person name="Turgeon B."/>
            <person name="Goodwin S."/>
            <person name="Spatafora J."/>
            <person name="Crous P."/>
            <person name="Grigoriev I."/>
        </authorList>
    </citation>
    <scope>NUCLEOTIDE SEQUENCE</scope>
    <source>
        <strain evidence="2 4">CBS 304.34</strain>
    </source>
</reference>
<feature type="non-terminal residue" evidence="2">
    <location>
        <position position="1"/>
    </location>
</feature>
<dbReference type="RefSeq" id="XP_033572692.1">
    <property type="nucleotide sequence ID" value="XM_033714359.1"/>
</dbReference>
<dbReference type="Pfam" id="PF06985">
    <property type="entry name" value="HET"/>
    <property type="match status" value="1"/>
</dbReference>
<evidence type="ECO:0000313" key="4">
    <source>
        <dbReference type="RefSeq" id="XP_033572692.1"/>
    </source>
</evidence>
<gene>
    <name evidence="2 4" type="ORF">BDZ99DRAFT_340507</name>
</gene>
<dbReference type="PANTHER" id="PTHR24148">
    <property type="entry name" value="ANKYRIN REPEAT DOMAIN-CONTAINING PROTEIN 39 HOMOLOG-RELATED"/>
    <property type="match status" value="1"/>
</dbReference>